<dbReference type="InterPro" id="IPR024775">
    <property type="entry name" value="DinB-like"/>
</dbReference>
<feature type="domain" description="DinB-like" evidence="1">
    <location>
        <begin position="22"/>
        <end position="174"/>
    </location>
</feature>
<dbReference type="AlphaFoldDB" id="A0A4R6TFQ0"/>
<accession>A0A4R6TFQ0</accession>
<reference evidence="2 3" key="1">
    <citation type="submission" date="2019-03" db="EMBL/GenBank/DDBJ databases">
        <title>Genomic Encyclopedia of Type Strains, Phase III (KMG-III): the genomes of soil and plant-associated and newly described type strains.</title>
        <authorList>
            <person name="Whitman W."/>
        </authorList>
    </citation>
    <scope>NUCLEOTIDE SEQUENCE [LARGE SCALE GENOMIC DNA]</scope>
    <source>
        <strain evidence="2 3">CECT 8283</strain>
    </source>
</reference>
<keyword evidence="3" id="KW-1185">Reference proteome</keyword>
<evidence type="ECO:0000313" key="2">
    <source>
        <dbReference type="EMBL" id="TDQ23782.1"/>
    </source>
</evidence>
<sequence>MIFKTEALLEELKQYVNAHIQFVQSLNEFSEVDLQRKKDTKPWSVVECLEHLNLYADFYNDEIQKQLQNSKHHKSTTFKSGYWGNKFAVSMLPKEGMKTMNTFKSKNPIYSKLNTKEVITNFLNNQKKLLELLEEAKQKDLTRIKTAITLPLLKFRLGDTFRFVIFHNERHIVQAQKVLKN</sequence>
<dbReference type="Gene3D" id="1.20.120.450">
    <property type="entry name" value="dinb family like domain"/>
    <property type="match status" value="1"/>
</dbReference>
<protein>
    <submittedName>
        <fullName evidence="2">DinB family protein</fullName>
    </submittedName>
</protein>
<comment type="caution">
    <text evidence="2">The sequence shown here is derived from an EMBL/GenBank/DDBJ whole genome shotgun (WGS) entry which is preliminary data.</text>
</comment>
<evidence type="ECO:0000259" key="1">
    <source>
        <dbReference type="Pfam" id="PF12867"/>
    </source>
</evidence>
<organism evidence="2 3">
    <name type="scientific">Tenacibaculum caenipelagi</name>
    <dbReference type="NCBI Taxonomy" id="1325435"/>
    <lineage>
        <taxon>Bacteria</taxon>
        <taxon>Pseudomonadati</taxon>
        <taxon>Bacteroidota</taxon>
        <taxon>Flavobacteriia</taxon>
        <taxon>Flavobacteriales</taxon>
        <taxon>Flavobacteriaceae</taxon>
        <taxon>Tenacibaculum</taxon>
    </lineage>
</organism>
<dbReference type="EMBL" id="SNYH01000005">
    <property type="protein sequence ID" value="TDQ23782.1"/>
    <property type="molecule type" value="Genomic_DNA"/>
</dbReference>
<name>A0A4R6TFQ0_9FLAO</name>
<evidence type="ECO:0000313" key="3">
    <source>
        <dbReference type="Proteomes" id="UP000295390"/>
    </source>
</evidence>
<dbReference type="RefSeq" id="WP_133536900.1">
    <property type="nucleotide sequence ID" value="NZ_SNYH01000005.1"/>
</dbReference>
<dbReference type="Proteomes" id="UP000295390">
    <property type="component" value="Unassembled WGS sequence"/>
</dbReference>
<dbReference type="Pfam" id="PF12867">
    <property type="entry name" value="DinB_2"/>
    <property type="match status" value="1"/>
</dbReference>
<dbReference type="SUPFAM" id="SSF109854">
    <property type="entry name" value="DinB/YfiT-like putative metalloenzymes"/>
    <property type="match status" value="1"/>
</dbReference>
<dbReference type="OrthoDB" id="1524454at2"/>
<dbReference type="InterPro" id="IPR034660">
    <property type="entry name" value="DinB/YfiT-like"/>
</dbReference>
<proteinExistence type="predicted"/>
<gene>
    <name evidence="2" type="ORF">DFQ07_2310</name>
</gene>